<name>A0A7X2NPR8_9FIRM</name>
<dbReference type="RefSeq" id="WP_154502013.1">
    <property type="nucleotide sequence ID" value="NZ_JAQXPC010000027.1"/>
</dbReference>
<evidence type="ECO:0000256" key="10">
    <source>
        <dbReference type="ARBA" id="ARBA00030399"/>
    </source>
</evidence>
<evidence type="ECO:0000313" key="15">
    <source>
        <dbReference type="EMBL" id="MSS57342.1"/>
    </source>
</evidence>
<comment type="catalytic activity">
    <reaction evidence="12">
        <text>cytidine(967) in 16S rRNA + S-adenosyl-L-methionine = 5-methylcytidine(967) in 16S rRNA + S-adenosyl-L-homocysteine + H(+)</text>
        <dbReference type="Rhea" id="RHEA:42748"/>
        <dbReference type="Rhea" id="RHEA-COMP:10219"/>
        <dbReference type="Rhea" id="RHEA-COMP:10220"/>
        <dbReference type="ChEBI" id="CHEBI:15378"/>
        <dbReference type="ChEBI" id="CHEBI:57856"/>
        <dbReference type="ChEBI" id="CHEBI:59789"/>
        <dbReference type="ChEBI" id="CHEBI:74483"/>
        <dbReference type="ChEBI" id="CHEBI:82748"/>
        <dbReference type="EC" id="2.1.1.176"/>
    </reaction>
</comment>
<feature type="binding site" evidence="13">
    <location>
        <position position="262"/>
    </location>
    <ligand>
        <name>S-adenosyl-L-methionine</name>
        <dbReference type="ChEBI" id="CHEBI:59789"/>
    </ligand>
</feature>
<dbReference type="SUPFAM" id="SSF53335">
    <property type="entry name" value="S-adenosyl-L-methionine-dependent methyltransferases"/>
    <property type="match status" value="1"/>
</dbReference>
<comment type="similarity">
    <text evidence="13">Belongs to the class I-like SAM-binding methyltransferase superfamily. RsmB/NOP family.</text>
</comment>
<comment type="caution">
    <text evidence="13">Lacks conserved residue(s) required for the propagation of feature annotation.</text>
</comment>
<evidence type="ECO:0000256" key="8">
    <source>
        <dbReference type="ARBA" id="ARBA00022691"/>
    </source>
</evidence>
<comment type="caution">
    <text evidence="15">The sequence shown here is derived from an EMBL/GenBank/DDBJ whole genome shotgun (WGS) entry which is preliminary data.</text>
</comment>
<proteinExistence type="inferred from homology"/>
<evidence type="ECO:0000256" key="1">
    <source>
        <dbReference type="ARBA" id="ARBA00002724"/>
    </source>
</evidence>
<feature type="binding site" evidence="13">
    <location>
        <position position="308"/>
    </location>
    <ligand>
        <name>S-adenosyl-L-methionine</name>
        <dbReference type="ChEBI" id="CHEBI:59789"/>
    </ligand>
</feature>
<dbReference type="PRINTS" id="PR02008">
    <property type="entry name" value="RCMTFAMILY"/>
</dbReference>
<feature type="domain" description="SAM-dependent MTase RsmB/NOP-type" evidence="14">
    <location>
        <begin position="143"/>
        <end position="414"/>
    </location>
</feature>
<dbReference type="InterPro" id="IPR006027">
    <property type="entry name" value="NusB_RsmB_TIM44"/>
</dbReference>
<evidence type="ECO:0000256" key="12">
    <source>
        <dbReference type="ARBA" id="ARBA00047283"/>
    </source>
</evidence>
<dbReference type="GO" id="GO:0005737">
    <property type="term" value="C:cytoplasm"/>
    <property type="evidence" value="ECO:0007669"/>
    <property type="project" value="UniProtKB-SubCell"/>
</dbReference>
<keyword evidence="6 13" id="KW-0489">Methyltransferase</keyword>
<dbReference type="PANTHER" id="PTHR22807">
    <property type="entry name" value="NOP2 YEAST -RELATED NOL1/NOP2/FMU SUN DOMAIN-CONTAINING"/>
    <property type="match status" value="1"/>
</dbReference>
<keyword evidence="4" id="KW-0963">Cytoplasm</keyword>
<organism evidence="15 16">
    <name type="scientific">Stecheria intestinalis</name>
    <dbReference type="NCBI Taxonomy" id="2606630"/>
    <lineage>
        <taxon>Bacteria</taxon>
        <taxon>Bacillati</taxon>
        <taxon>Bacillota</taxon>
        <taxon>Erysipelotrichia</taxon>
        <taxon>Erysipelotrichales</taxon>
        <taxon>Erysipelotrichaceae</taxon>
        <taxon>Stecheria</taxon>
    </lineage>
</organism>
<dbReference type="InterPro" id="IPR029063">
    <property type="entry name" value="SAM-dependent_MTases_sf"/>
</dbReference>
<dbReference type="Pfam" id="PF01029">
    <property type="entry name" value="NusB"/>
    <property type="match status" value="1"/>
</dbReference>
<comment type="function">
    <text evidence="1">Specifically methylates the cytosine at position 967 (m5C967) of 16S rRNA.</text>
</comment>
<dbReference type="EC" id="2.1.1.176" evidence="3"/>
<evidence type="ECO:0000256" key="5">
    <source>
        <dbReference type="ARBA" id="ARBA00022552"/>
    </source>
</evidence>
<feature type="binding site" evidence="13">
    <location>
        <position position="289"/>
    </location>
    <ligand>
        <name>S-adenosyl-L-methionine</name>
        <dbReference type="ChEBI" id="CHEBI:59789"/>
    </ligand>
</feature>
<reference evidence="15 16" key="1">
    <citation type="submission" date="2019-08" db="EMBL/GenBank/DDBJ databases">
        <title>In-depth cultivation of the pig gut microbiome towards novel bacterial diversity and tailored functional studies.</title>
        <authorList>
            <person name="Wylensek D."/>
            <person name="Hitch T.C.A."/>
            <person name="Clavel T."/>
        </authorList>
    </citation>
    <scope>NUCLEOTIDE SEQUENCE [LARGE SCALE GENOMIC DNA]</scope>
    <source>
        <strain evidence="15 16">Oil+RF-744-GAM-WT-6</strain>
    </source>
</reference>
<dbReference type="Pfam" id="PF22458">
    <property type="entry name" value="RsmF-B_ferredox"/>
    <property type="match status" value="1"/>
</dbReference>
<evidence type="ECO:0000256" key="3">
    <source>
        <dbReference type="ARBA" id="ARBA00012140"/>
    </source>
</evidence>
<feature type="active site" description="Nucleophile" evidence="13">
    <location>
        <position position="361"/>
    </location>
</feature>
<gene>
    <name evidence="15" type="primary">rsmB</name>
    <name evidence="15" type="ORF">FYJ51_00255</name>
</gene>
<evidence type="ECO:0000256" key="6">
    <source>
        <dbReference type="ARBA" id="ARBA00022603"/>
    </source>
</evidence>
<dbReference type="Pfam" id="PF01189">
    <property type="entry name" value="Methyltr_RsmB-F"/>
    <property type="match status" value="1"/>
</dbReference>
<keyword evidence="9 13" id="KW-0694">RNA-binding</keyword>
<evidence type="ECO:0000313" key="16">
    <source>
        <dbReference type="Proteomes" id="UP000461880"/>
    </source>
</evidence>
<evidence type="ECO:0000256" key="9">
    <source>
        <dbReference type="ARBA" id="ARBA00022884"/>
    </source>
</evidence>
<accession>A0A7X2NPR8</accession>
<keyword evidence="7 13" id="KW-0808">Transferase</keyword>
<dbReference type="NCBIfam" id="NF011494">
    <property type="entry name" value="PRK14902.1"/>
    <property type="match status" value="1"/>
</dbReference>
<dbReference type="InterPro" id="IPR023267">
    <property type="entry name" value="RCMT"/>
</dbReference>
<dbReference type="NCBIfam" id="TIGR00563">
    <property type="entry name" value="rsmB"/>
    <property type="match status" value="1"/>
</dbReference>
<evidence type="ECO:0000256" key="7">
    <source>
        <dbReference type="ARBA" id="ARBA00022679"/>
    </source>
</evidence>
<dbReference type="PANTHER" id="PTHR22807:SF53">
    <property type="entry name" value="RIBOSOMAL RNA SMALL SUBUNIT METHYLTRANSFERASE B-RELATED"/>
    <property type="match status" value="1"/>
</dbReference>
<protein>
    <recommendedName>
        <fullName evidence="3">16S rRNA (cytosine(967)-C(5))-methyltransferase</fullName>
        <ecNumber evidence="3">2.1.1.176</ecNumber>
    </recommendedName>
    <alternativeName>
        <fullName evidence="10">16S rRNA m5C967 methyltransferase</fullName>
    </alternativeName>
    <alternativeName>
        <fullName evidence="11">rRNA (cytosine-C(5)-)-methyltransferase RsmB</fullName>
    </alternativeName>
</protein>
<sequence>MESARAYAWKALNRIVLEHGYASLILRGMEGYSREDRSLISEIVYGTLRNYTRLSYQWEDLASHVKQKTAVLLNMSVYQLFFLDRIPDYAVINEACSLVSEKEKGFVNAVLHKVQKRGMIAPEFHDELERMAFETSHPLWLLKLWSAHYGMENAVKIAEADQQRPIVYGRRNPLKISREELFSDRKVHFLEADCFTYDGILTETSWFDEGKVLIQDRASQAVGRLLEAEPGMCVLDACAAPGTKTQEIASEMKNQGMITALDLHEERVKLIEQLMVKTGVSIVSCRAADASKPIMGMEPESMDRILVDAPCSGLGDLSHKPEIRMHVTPESLDELTKLQASILENAAAYLKKGGRMVYSTCTLNRKENENQVNTFLKRHPEFERISEKTWFPYELESDGFYAAVLTKTGSAMVK</sequence>
<evidence type="ECO:0000256" key="4">
    <source>
        <dbReference type="ARBA" id="ARBA00022490"/>
    </source>
</evidence>
<evidence type="ECO:0000259" key="14">
    <source>
        <dbReference type="PROSITE" id="PS51686"/>
    </source>
</evidence>
<keyword evidence="5" id="KW-0698">rRNA processing</keyword>
<dbReference type="CDD" id="cd02440">
    <property type="entry name" value="AdoMet_MTases"/>
    <property type="match status" value="1"/>
</dbReference>
<evidence type="ECO:0000256" key="13">
    <source>
        <dbReference type="PROSITE-ProRule" id="PRU01023"/>
    </source>
</evidence>
<evidence type="ECO:0000256" key="2">
    <source>
        <dbReference type="ARBA" id="ARBA00004496"/>
    </source>
</evidence>
<dbReference type="SUPFAM" id="SSF48013">
    <property type="entry name" value="NusB-like"/>
    <property type="match status" value="1"/>
</dbReference>
<dbReference type="InterPro" id="IPR001678">
    <property type="entry name" value="MeTrfase_RsmB-F_NOP2_dom"/>
</dbReference>
<keyword evidence="8 13" id="KW-0949">S-adenosyl-L-methionine</keyword>
<dbReference type="Gene3D" id="1.10.940.10">
    <property type="entry name" value="NusB-like"/>
    <property type="match status" value="1"/>
</dbReference>
<comment type="subcellular location">
    <subcellularLocation>
        <location evidence="2">Cytoplasm</location>
    </subcellularLocation>
</comment>
<dbReference type="InterPro" id="IPR054728">
    <property type="entry name" value="RsmB-like_ferredoxin"/>
</dbReference>
<dbReference type="GO" id="GO:0003723">
    <property type="term" value="F:RNA binding"/>
    <property type="evidence" value="ECO:0007669"/>
    <property type="project" value="UniProtKB-UniRule"/>
</dbReference>
<dbReference type="GO" id="GO:0008649">
    <property type="term" value="F:rRNA methyltransferase activity"/>
    <property type="evidence" value="ECO:0007669"/>
    <property type="project" value="InterPro"/>
</dbReference>
<dbReference type="PROSITE" id="PS51686">
    <property type="entry name" value="SAM_MT_RSMB_NOP"/>
    <property type="match status" value="1"/>
</dbReference>
<dbReference type="EMBL" id="VUMN01000001">
    <property type="protein sequence ID" value="MSS57342.1"/>
    <property type="molecule type" value="Genomic_DNA"/>
</dbReference>
<dbReference type="InterPro" id="IPR004573">
    <property type="entry name" value="rRNA_ssu_MeTfrase_B"/>
</dbReference>
<dbReference type="Proteomes" id="UP000461880">
    <property type="component" value="Unassembled WGS sequence"/>
</dbReference>
<keyword evidence="16" id="KW-1185">Reference proteome</keyword>
<dbReference type="InterPro" id="IPR049560">
    <property type="entry name" value="MeTrfase_RsmB-F_NOP2_cat"/>
</dbReference>
<dbReference type="Gene3D" id="3.40.50.150">
    <property type="entry name" value="Vaccinia Virus protein VP39"/>
    <property type="match status" value="1"/>
</dbReference>
<dbReference type="InterPro" id="IPR035926">
    <property type="entry name" value="NusB-like_sf"/>
</dbReference>
<evidence type="ECO:0000256" key="11">
    <source>
        <dbReference type="ARBA" id="ARBA00031088"/>
    </source>
</evidence>
<dbReference type="GO" id="GO:0006355">
    <property type="term" value="P:regulation of DNA-templated transcription"/>
    <property type="evidence" value="ECO:0007669"/>
    <property type="project" value="InterPro"/>
</dbReference>
<dbReference type="AlphaFoldDB" id="A0A7X2NPR8"/>